<dbReference type="PANTHER" id="PTHR46165">
    <property type="entry name" value="SET AND MYND DOMAIN-CONTAINING PROTEIN 4"/>
    <property type="match status" value="1"/>
</dbReference>
<keyword evidence="1" id="KW-0489">Methyltransferase</keyword>
<dbReference type="GO" id="GO:0005634">
    <property type="term" value="C:nucleus"/>
    <property type="evidence" value="ECO:0007669"/>
    <property type="project" value="TreeGrafter"/>
</dbReference>
<evidence type="ECO:0000256" key="3">
    <source>
        <dbReference type="ARBA" id="ARBA00022691"/>
    </source>
</evidence>
<dbReference type="InterPro" id="IPR052097">
    <property type="entry name" value="SET-MYND_domain_protein"/>
</dbReference>
<dbReference type="Gene3D" id="2.170.270.10">
    <property type="entry name" value="SET domain"/>
    <property type="match status" value="1"/>
</dbReference>
<gene>
    <name evidence="5" type="ORF">MNOR_LOCUS23830</name>
</gene>
<evidence type="ECO:0000256" key="1">
    <source>
        <dbReference type="ARBA" id="ARBA00022603"/>
    </source>
</evidence>
<sequence length="362" mass="41903">MDSNTEATSEQLTLHDRLELHEITIESMERVLGAFRRATILNGKQQEAEKKFHQYQKDESTEDMFKYMYNMEEAHTFLHLNINNERKDEVLSIKLREEGNIFYKRKKLLEALENYNKSILLAPHPKLACDEIDKNEFTSLAMGYGNRSAVLFQLKEYKICMNDIDRSIYLCTSKITQFKLKERKLKCLLALEWYKEAQELMKSCKILLNSLQLEDKVKDCYRNTLSKISQQCTQGKKRLANQNENRKSKYEEIKYADASTSFSSDDLIFAYNNPRPPSLDDEPNPTTPAFSRALKLQYSPDQGRYVVATRDIKPGEVIAVETAYTSCIKPEEPNSPLSFCTFCLSRCAAPLPCPECTYVSFV</sequence>
<dbReference type="EMBL" id="CAXKWB010021397">
    <property type="protein sequence ID" value="CAL4123142.1"/>
    <property type="molecule type" value="Genomic_DNA"/>
</dbReference>
<dbReference type="SUPFAM" id="SSF82199">
    <property type="entry name" value="SET domain"/>
    <property type="match status" value="1"/>
</dbReference>
<dbReference type="PROSITE" id="PS50005">
    <property type="entry name" value="TPR"/>
    <property type="match status" value="1"/>
</dbReference>
<keyword evidence="6" id="KW-1185">Reference proteome</keyword>
<keyword evidence="2" id="KW-0808">Transferase</keyword>
<dbReference type="GO" id="GO:0032259">
    <property type="term" value="P:methylation"/>
    <property type="evidence" value="ECO:0007669"/>
    <property type="project" value="UniProtKB-KW"/>
</dbReference>
<evidence type="ECO:0000256" key="2">
    <source>
        <dbReference type="ARBA" id="ARBA00022679"/>
    </source>
</evidence>
<dbReference type="GO" id="GO:0042826">
    <property type="term" value="F:histone deacetylase binding"/>
    <property type="evidence" value="ECO:0007669"/>
    <property type="project" value="TreeGrafter"/>
</dbReference>
<protein>
    <submittedName>
        <fullName evidence="5">Uncharacterized protein</fullName>
    </submittedName>
</protein>
<dbReference type="InterPro" id="IPR011990">
    <property type="entry name" value="TPR-like_helical_dom_sf"/>
</dbReference>
<evidence type="ECO:0000256" key="4">
    <source>
        <dbReference type="PROSITE-ProRule" id="PRU00339"/>
    </source>
</evidence>
<dbReference type="PANTHER" id="PTHR46165:SF7">
    <property type="entry name" value="SET AND MYND DOMAIN-CONTAINING PROTEIN 4"/>
    <property type="match status" value="1"/>
</dbReference>
<feature type="non-terminal residue" evidence="5">
    <location>
        <position position="362"/>
    </location>
</feature>
<dbReference type="GO" id="GO:0008168">
    <property type="term" value="F:methyltransferase activity"/>
    <property type="evidence" value="ECO:0007669"/>
    <property type="project" value="UniProtKB-KW"/>
</dbReference>
<accession>A0AAV2RIC6</accession>
<comment type="caution">
    <text evidence="5">The sequence shown here is derived from an EMBL/GenBank/DDBJ whole genome shotgun (WGS) entry which is preliminary data.</text>
</comment>
<dbReference type="AlphaFoldDB" id="A0AAV2RIC6"/>
<dbReference type="Proteomes" id="UP001497623">
    <property type="component" value="Unassembled WGS sequence"/>
</dbReference>
<dbReference type="InterPro" id="IPR046341">
    <property type="entry name" value="SET_dom_sf"/>
</dbReference>
<evidence type="ECO:0000313" key="6">
    <source>
        <dbReference type="Proteomes" id="UP001497623"/>
    </source>
</evidence>
<keyword evidence="4" id="KW-0802">TPR repeat</keyword>
<keyword evidence="3" id="KW-0949">S-adenosyl-L-methionine</keyword>
<dbReference type="Gene3D" id="1.25.40.10">
    <property type="entry name" value="Tetratricopeptide repeat domain"/>
    <property type="match status" value="1"/>
</dbReference>
<dbReference type="GO" id="GO:0005737">
    <property type="term" value="C:cytoplasm"/>
    <property type="evidence" value="ECO:0007669"/>
    <property type="project" value="TreeGrafter"/>
</dbReference>
<dbReference type="Gene3D" id="6.10.140.2220">
    <property type="match status" value="1"/>
</dbReference>
<feature type="repeat" description="TPR" evidence="4">
    <location>
        <begin position="92"/>
        <end position="125"/>
    </location>
</feature>
<proteinExistence type="predicted"/>
<organism evidence="5 6">
    <name type="scientific">Meganyctiphanes norvegica</name>
    <name type="common">Northern krill</name>
    <name type="synonym">Thysanopoda norvegica</name>
    <dbReference type="NCBI Taxonomy" id="48144"/>
    <lineage>
        <taxon>Eukaryota</taxon>
        <taxon>Metazoa</taxon>
        <taxon>Ecdysozoa</taxon>
        <taxon>Arthropoda</taxon>
        <taxon>Crustacea</taxon>
        <taxon>Multicrustacea</taxon>
        <taxon>Malacostraca</taxon>
        <taxon>Eumalacostraca</taxon>
        <taxon>Eucarida</taxon>
        <taxon>Euphausiacea</taxon>
        <taxon>Euphausiidae</taxon>
        <taxon>Meganyctiphanes</taxon>
    </lineage>
</organism>
<evidence type="ECO:0000313" key="5">
    <source>
        <dbReference type="EMBL" id="CAL4123142.1"/>
    </source>
</evidence>
<dbReference type="InterPro" id="IPR019734">
    <property type="entry name" value="TPR_rpt"/>
</dbReference>
<dbReference type="SUPFAM" id="SSF48452">
    <property type="entry name" value="TPR-like"/>
    <property type="match status" value="1"/>
</dbReference>
<name>A0AAV2RIC6_MEGNR</name>
<reference evidence="5 6" key="1">
    <citation type="submission" date="2024-05" db="EMBL/GenBank/DDBJ databases">
        <authorList>
            <person name="Wallberg A."/>
        </authorList>
    </citation>
    <scope>NUCLEOTIDE SEQUENCE [LARGE SCALE GENOMIC DNA]</scope>
</reference>